<reference evidence="1" key="1">
    <citation type="submission" date="2023-08" db="EMBL/GenBank/DDBJ databases">
        <authorList>
            <person name="Alioto T."/>
            <person name="Alioto T."/>
            <person name="Gomez Garrido J."/>
        </authorList>
    </citation>
    <scope>NUCLEOTIDE SEQUENCE</scope>
</reference>
<dbReference type="EMBL" id="OX597825">
    <property type="protein sequence ID" value="CAI9731493.1"/>
    <property type="molecule type" value="Genomic_DNA"/>
</dbReference>
<proteinExistence type="predicted"/>
<dbReference type="AlphaFoldDB" id="A0AA36BBR3"/>
<organism evidence="1 2">
    <name type="scientific">Octopus vulgaris</name>
    <name type="common">Common octopus</name>
    <dbReference type="NCBI Taxonomy" id="6645"/>
    <lineage>
        <taxon>Eukaryota</taxon>
        <taxon>Metazoa</taxon>
        <taxon>Spiralia</taxon>
        <taxon>Lophotrochozoa</taxon>
        <taxon>Mollusca</taxon>
        <taxon>Cephalopoda</taxon>
        <taxon>Coleoidea</taxon>
        <taxon>Octopodiformes</taxon>
        <taxon>Octopoda</taxon>
        <taxon>Incirrata</taxon>
        <taxon>Octopodidae</taxon>
        <taxon>Octopus</taxon>
    </lineage>
</organism>
<keyword evidence="2" id="KW-1185">Reference proteome</keyword>
<sequence length="111" mass="13150">MNERRGLQEGKKKKKFLNTKKRKILVVSEGYEALDIVDIVMKTLDYNKNIYEQTDFNSGNQSRVDRFNPRTHSQNDTVAIPALDNQLFSWHNSETRWNKTKIIIDVKRSRH</sequence>
<evidence type="ECO:0000313" key="2">
    <source>
        <dbReference type="Proteomes" id="UP001162480"/>
    </source>
</evidence>
<evidence type="ECO:0000313" key="1">
    <source>
        <dbReference type="EMBL" id="CAI9731493.1"/>
    </source>
</evidence>
<accession>A0AA36BBR3</accession>
<dbReference type="Proteomes" id="UP001162480">
    <property type="component" value="Chromosome 12"/>
</dbReference>
<gene>
    <name evidence="1" type="ORF">OCTVUL_1B016340</name>
</gene>
<name>A0AA36BBR3_OCTVU</name>
<protein>
    <submittedName>
        <fullName evidence="1">Uncharacterized protein</fullName>
    </submittedName>
</protein>